<evidence type="ECO:0000313" key="3">
    <source>
        <dbReference type="Proteomes" id="UP000037035"/>
    </source>
</evidence>
<keyword evidence="1" id="KW-0812">Transmembrane</keyword>
<name>A0A0L6UNT1_9BASI</name>
<keyword evidence="1" id="KW-1133">Transmembrane helix</keyword>
<dbReference type="VEuPathDB" id="FungiDB:VP01_4544g1"/>
<gene>
    <name evidence="2" type="ORF">VP01_4544g1</name>
</gene>
<accession>A0A0L6UNT1</accession>
<evidence type="ECO:0000313" key="2">
    <source>
        <dbReference type="EMBL" id="KNZ50203.1"/>
    </source>
</evidence>
<dbReference type="Proteomes" id="UP000037035">
    <property type="component" value="Unassembled WGS sequence"/>
</dbReference>
<comment type="caution">
    <text evidence="2">The sequence shown here is derived from an EMBL/GenBank/DDBJ whole genome shotgun (WGS) entry which is preliminary data.</text>
</comment>
<feature type="transmembrane region" description="Helical" evidence="1">
    <location>
        <begin position="227"/>
        <end position="256"/>
    </location>
</feature>
<reference evidence="2 3" key="1">
    <citation type="submission" date="2015-08" db="EMBL/GenBank/DDBJ databases">
        <title>Next Generation Sequencing and Analysis of the Genome of Puccinia sorghi L Schw, the Causal Agent of Maize Common Rust.</title>
        <authorList>
            <person name="Rochi L."/>
            <person name="Burguener G."/>
            <person name="Darino M."/>
            <person name="Turjanski A."/>
            <person name="Kreff E."/>
            <person name="Dieguez M.J."/>
            <person name="Sacco F."/>
        </authorList>
    </citation>
    <scope>NUCLEOTIDE SEQUENCE [LARGE SCALE GENOMIC DNA]</scope>
    <source>
        <strain evidence="2 3">RO10H11247</strain>
    </source>
</reference>
<keyword evidence="1" id="KW-0472">Membrane</keyword>
<sequence>MKMVWRQIPKWKSIWELAQYLSTSTRFTLNSIPSTCEVRILSSFRCIICTFLLFSKLFPHFFFFFFFLLSWRACQSFMGSCHMLNIRLSFKSKAVSSRAHTFQPNIYLDTQLNKSFTNNSAGQFLDYLSKYNNKTFTSSLLIQTSNNPSSSMVRPQDFQVYQPSTCFLFQSTIPLLRPSPLQPLLCFNPLLPLLYFLHSLLLFPQLINIVIFSSYPFPIAIEILSYLLLKLICVVVVYVVCVVFVDVVCVVFVYVICRHVGLCKECDIFLHGGCTSQHNSQKIQSALHGGPGLLWLLSTNKSQELMGGCSKLQVFIWGFLSPPNGSPGSWVGLNFWAPNTAGQKKLWKFSQWRQKPMARTTSQMPAEPPWPGGLTPGKKCFCSTGGSLVILKLDS</sequence>
<evidence type="ECO:0000256" key="1">
    <source>
        <dbReference type="SAM" id="Phobius"/>
    </source>
</evidence>
<dbReference type="EMBL" id="LAVV01009662">
    <property type="protein sequence ID" value="KNZ50203.1"/>
    <property type="molecule type" value="Genomic_DNA"/>
</dbReference>
<proteinExistence type="predicted"/>
<dbReference type="AlphaFoldDB" id="A0A0L6UNT1"/>
<feature type="transmembrane region" description="Helical" evidence="1">
    <location>
        <begin position="47"/>
        <end position="69"/>
    </location>
</feature>
<keyword evidence="3" id="KW-1185">Reference proteome</keyword>
<organism evidence="2 3">
    <name type="scientific">Puccinia sorghi</name>
    <dbReference type="NCBI Taxonomy" id="27349"/>
    <lineage>
        <taxon>Eukaryota</taxon>
        <taxon>Fungi</taxon>
        <taxon>Dikarya</taxon>
        <taxon>Basidiomycota</taxon>
        <taxon>Pucciniomycotina</taxon>
        <taxon>Pucciniomycetes</taxon>
        <taxon>Pucciniales</taxon>
        <taxon>Pucciniaceae</taxon>
        <taxon>Puccinia</taxon>
    </lineage>
</organism>
<protein>
    <submittedName>
        <fullName evidence="2">Uncharacterized protein</fullName>
    </submittedName>
</protein>